<reference evidence="1" key="1">
    <citation type="submission" date="2021-07" db="EMBL/GenBank/DDBJ databases">
        <authorList>
            <person name="Durling M."/>
        </authorList>
    </citation>
    <scope>NUCLEOTIDE SEQUENCE</scope>
</reference>
<organism evidence="1 2">
    <name type="scientific">Hymenoscyphus albidus</name>
    <dbReference type="NCBI Taxonomy" id="595503"/>
    <lineage>
        <taxon>Eukaryota</taxon>
        <taxon>Fungi</taxon>
        <taxon>Dikarya</taxon>
        <taxon>Ascomycota</taxon>
        <taxon>Pezizomycotina</taxon>
        <taxon>Leotiomycetes</taxon>
        <taxon>Helotiales</taxon>
        <taxon>Helotiaceae</taxon>
        <taxon>Hymenoscyphus</taxon>
    </lineage>
</organism>
<protein>
    <submittedName>
        <fullName evidence="1">Uncharacterized protein</fullName>
    </submittedName>
</protein>
<evidence type="ECO:0000313" key="1">
    <source>
        <dbReference type="EMBL" id="CAG8980444.1"/>
    </source>
</evidence>
<name>A0A9N9Q9V3_9HELO</name>
<dbReference type="AlphaFoldDB" id="A0A9N9Q9V3"/>
<dbReference type="Proteomes" id="UP000701801">
    <property type="component" value="Unassembled WGS sequence"/>
</dbReference>
<keyword evidence="2" id="KW-1185">Reference proteome</keyword>
<comment type="caution">
    <text evidence="1">The sequence shown here is derived from an EMBL/GenBank/DDBJ whole genome shotgun (WGS) entry which is preliminary data.</text>
</comment>
<sequence length="85" mass="9602">MYHPTTTIDDQVKVFARISAAQRYDTNASFVTEFGYSHTRGLKVIDNELIYLKPPMPRRGKKSSIINMTQLSVQGGIFIPLEVAQ</sequence>
<dbReference type="EMBL" id="CAJVRM010000387">
    <property type="protein sequence ID" value="CAG8980444.1"/>
    <property type="molecule type" value="Genomic_DNA"/>
</dbReference>
<accession>A0A9N9Q9V3</accession>
<gene>
    <name evidence="1" type="ORF">HYALB_00013638</name>
</gene>
<evidence type="ECO:0000313" key="2">
    <source>
        <dbReference type="Proteomes" id="UP000701801"/>
    </source>
</evidence>
<proteinExistence type="predicted"/>